<proteinExistence type="predicted"/>
<protein>
    <submittedName>
        <fullName evidence="1">Uncharacterized protein</fullName>
    </submittedName>
</protein>
<reference evidence="1" key="1">
    <citation type="submission" date="2020-06" db="EMBL/GenBank/DDBJ databases">
        <title>Legume-microbial interactions unlock mineral nutrients during tropical forest succession.</title>
        <authorList>
            <person name="Epihov D.Z."/>
        </authorList>
    </citation>
    <scope>NUCLEOTIDE SEQUENCE [LARGE SCALE GENOMIC DNA]</scope>
    <source>
        <strain evidence="1">Pan2503</strain>
    </source>
</reference>
<sequence length="60" mass="7213">MTLSEDRARILISNIAMSTYEKERLIDLVRRVETFFLDTGINVHLEIEPFRREQVRARTY</sequence>
<gene>
    <name evidence="1" type="ORF">HRJ53_18385</name>
</gene>
<accession>A0A7V8SYE2</accession>
<dbReference type="AlphaFoldDB" id="A0A7V8SYE2"/>
<dbReference type="Proteomes" id="UP000567293">
    <property type="component" value="Unassembled WGS sequence"/>
</dbReference>
<evidence type="ECO:0000313" key="2">
    <source>
        <dbReference type="Proteomes" id="UP000567293"/>
    </source>
</evidence>
<evidence type="ECO:0000313" key="1">
    <source>
        <dbReference type="EMBL" id="MBA0086954.1"/>
    </source>
</evidence>
<name>A0A7V8SYE2_9BACT</name>
<organism evidence="1 2">
    <name type="scientific">Candidatus Acidiferrum panamense</name>
    <dbReference type="NCBI Taxonomy" id="2741543"/>
    <lineage>
        <taxon>Bacteria</taxon>
        <taxon>Pseudomonadati</taxon>
        <taxon>Acidobacteriota</taxon>
        <taxon>Terriglobia</taxon>
        <taxon>Candidatus Acidiferrales</taxon>
        <taxon>Candidatus Acidiferrum</taxon>
    </lineage>
</organism>
<dbReference type="EMBL" id="JACDQQ010001760">
    <property type="protein sequence ID" value="MBA0086954.1"/>
    <property type="molecule type" value="Genomic_DNA"/>
</dbReference>
<comment type="caution">
    <text evidence="1">The sequence shown here is derived from an EMBL/GenBank/DDBJ whole genome shotgun (WGS) entry which is preliminary data.</text>
</comment>
<keyword evidence="2" id="KW-1185">Reference proteome</keyword>